<evidence type="ECO:0000313" key="3">
    <source>
        <dbReference type="Proteomes" id="UP001175271"/>
    </source>
</evidence>
<dbReference type="EMBL" id="JAUCMV010000003">
    <property type="protein sequence ID" value="KAK0413222.1"/>
    <property type="molecule type" value="Genomic_DNA"/>
</dbReference>
<evidence type="ECO:0000313" key="2">
    <source>
        <dbReference type="EMBL" id="KAK0413222.1"/>
    </source>
</evidence>
<gene>
    <name evidence="2" type="ORF">QR680_006670</name>
</gene>
<feature type="region of interest" description="Disordered" evidence="1">
    <location>
        <begin position="1"/>
        <end position="21"/>
    </location>
</feature>
<feature type="compositionally biased region" description="Polar residues" evidence="1">
    <location>
        <begin position="1"/>
        <end position="17"/>
    </location>
</feature>
<dbReference type="Proteomes" id="UP001175271">
    <property type="component" value="Unassembled WGS sequence"/>
</dbReference>
<organism evidence="2 3">
    <name type="scientific">Steinernema hermaphroditum</name>
    <dbReference type="NCBI Taxonomy" id="289476"/>
    <lineage>
        <taxon>Eukaryota</taxon>
        <taxon>Metazoa</taxon>
        <taxon>Ecdysozoa</taxon>
        <taxon>Nematoda</taxon>
        <taxon>Chromadorea</taxon>
        <taxon>Rhabditida</taxon>
        <taxon>Tylenchina</taxon>
        <taxon>Panagrolaimomorpha</taxon>
        <taxon>Strongyloidoidea</taxon>
        <taxon>Steinernematidae</taxon>
        <taxon>Steinernema</taxon>
    </lineage>
</organism>
<proteinExistence type="predicted"/>
<comment type="caution">
    <text evidence="2">The sequence shown here is derived from an EMBL/GenBank/DDBJ whole genome shotgun (WGS) entry which is preliminary data.</text>
</comment>
<protein>
    <submittedName>
        <fullName evidence="2">Uncharacterized protein</fullName>
    </submittedName>
</protein>
<sequence length="447" mass="51310">MSSTTVASTKYPNSDEQLSPAELTEKIEKIFEANVREMKRRKSPIRRNPSTTNCSESDMIRDFQISQELAKSYFDGSAFKATLKLEGTVREVQTESSFMQSSKKIHSKYSRSLLSMSTSKNGDEHDAAFQEAFEARWQCLVLTFDEQIDLWNEILVELRNGARPSTSSNKDVDVLFWKIMKNILTKPRLANETNGSPTKCSYVKSADERGLEKKMTQLLNRDKPFFEALAKVNRDFYWEWKLTNGLVIDIMGKIIEPTLADLDEKQYECETVGIGENTYRLTGQPVLDYFIRDYPALYVKWVSLMKWLTEDLVSQMCADKMISNSDLLLVDFCEYDVQFTLTNSEEDGKRVDALIAKINQTTPSPRRSGAQRSVCKTTGRRSWNENSLAFKVLRDHGSIRKVIEDGKEEISKIKSWLRDPDSKLLVESEEVKMPEPVKGVFDDLFDL</sequence>
<reference evidence="2" key="1">
    <citation type="submission" date="2023-06" db="EMBL/GenBank/DDBJ databases">
        <title>Genomic analysis of the entomopathogenic nematode Steinernema hermaphroditum.</title>
        <authorList>
            <person name="Schwarz E.M."/>
            <person name="Heppert J.K."/>
            <person name="Baniya A."/>
            <person name="Schwartz H.T."/>
            <person name="Tan C.-H."/>
            <person name="Antoshechkin I."/>
            <person name="Sternberg P.W."/>
            <person name="Goodrich-Blair H."/>
            <person name="Dillman A.R."/>
        </authorList>
    </citation>
    <scope>NUCLEOTIDE SEQUENCE</scope>
    <source>
        <strain evidence="2">PS9179</strain>
        <tissue evidence="2">Whole animal</tissue>
    </source>
</reference>
<evidence type="ECO:0000256" key="1">
    <source>
        <dbReference type="SAM" id="MobiDB-lite"/>
    </source>
</evidence>
<accession>A0AA39LXH8</accession>
<keyword evidence="3" id="KW-1185">Reference proteome</keyword>
<name>A0AA39LXH8_9BILA</name>
<dbReference type="AlphaFoldDB" id="A0AA39LXH8"/>